<feature type="compositionally biased region" description="Basic and acidic residues" evidence="1">
    <location>
        <begin position="66"/>
        <end position="75"/>
    </location>
</feature>
<dbReference type="EMBL" id="HBGU01059503">
    <property type="protein sequence ID" value="CAD9513093.1"/>
    <property type="molecule type" value="Transcribed_RNA"/>
</dbReference>
<dbReference type="AlphaFoldDB" id="A0A7S2IAF5"/>
<proteinExistence type="predicted"/>
<protein>
    <submittedName>
        <fullName evidence="2">Uncharacterized protein</fullName>
    </submittedName>
</protein>
<accession>A0A7S2IAF5</accession>
<evidence type="ECO:0000313" key="2">
    <source>
        <dbReference type="EMBL" id="CAD9513093.1"/>
    </source>
</evidence>
<feature type="region of interest" description="Disordered" evidence="1">
    <location>
        <begin position="57"/>
        <end position="83"/>
    </location>
</feature>
<reference evidence="2" key="1">
    <citation type="submission" date="2021-01" db="EMBL/GenBank/DDBJ databases">
        <authorList>
            <person name="Corre E."/>
            <person name="Pelletier E."/>
            <person name="Niang G."/>
            <person name="Scheremetjew M."/>
            <person name="Finn R."/>
            <person name="Kale V."/>
            <person name="Holt S."/>
            <person name="Cochrane G."/>
            <person name="Meng A."/>
            <person name="Brown T."/>
            <person name="Cohen L."/>
        </authorList>
    </citation>
    <scope>NUCLEOTIDE SEQUENCE</scope>
    <source>
        <strain evidence="2">UTEX LB 985</strain>
    </source>
</reference>
<sequence>MPDASFKLRGSFKMGKDASFALPPDPRLDAMAAQLTSLQETCERLVVGLAAISEAKARPTDTATEDAPRALRTHSEVVPPPTVTSPVVTFANATAAPNLQPDNGQGAYIA</sequence>
<name>A0A7S2IAF5_9EUKA</name>
<organism evidence="2">
    <name type="scientific">Haptolina brevifila</name>
    <dbReference type="NCBI Taxonomy" id="156173"/>
    <lineage>
        <taxon>Eukaryota</taxon>
        <taxon>Haptista</taxon>
        <taxon>Haptophyta</taxon>
        <taxon>Prymnesiophyceae</taxon>
        <taxon>Prymnesiales</taxon>
        <taxon>Prymnesiaceae</taxon>
        <taxon>Haptolina</taxon>
    </lineage>
</organism>
<evidence type="ECO:0000256" key="1">
    <source>
        <dbReference type="SAM" id="MobiDB-lite"/>
    </source>
</evidence>
<gene>
    <name evidence="2" type="ORF">CBRE1094_LOCUS32358</name>
</gene>